<feature type="transmembrane region" description="Helical" evidence="8">
    <location>
        <begin position="12"/>
        <end position="33"/>
    </location>
</feature>
<dbReference type="PANTHER" id="PTHR30600:SF10">
    <property type="entry name" value="BLL6722 PROTEIN"/>
    <property type="match status" value="1"/>
</dbReference>
<feature type="domain" description="Cytochrome c" evidence="9">
    <location>
        <begin position="314"/>
        <end position="441"/>
    </location>
</feature>
<keyword evidence="6 7" id="KW-0408">Iron</keyword>
<keyword evidence="8" id="KW-0812">Transmembrane</keyword>
<comment type="caution">
    <text evidence="10">The sequence shown here is derived from an EMBL/GenBank/DDBJ whole genome shotgun (WGS) entry which is preliminary data.</text>
</comment>
<evidence type="ECO:0000256" key="4">
    <source>
        <dbReference type="ARBA" id="ARBA00022729"/>
    </source>
</evidence>
<evidence type="ECO:0000256" key="7">
    <source>
        <dbReference type="PROSITE-ProRule" id="PRU00433"/>
    </source>
</evidence>
<sequence length="621" mass="70116">MNKLQASIYNKSYQLLTVVAVLVLIVFCSAYLITPATNKPNEKVDAWYLQQLSKLKAELKLLQKQLSYQKSIATCQQQFKQARVTYKKVAVLIDHFNSYETKYLNGPNLQRTEDDNPDVIIEPHGFQVLEEYLFAEQKSLDQAKAETDELLYTVEKLETEADRSYKFQDEEVWEALQLSVIRMITLGISGFDSPVAQYSLPESKATLEGVAAILLLYKPAIDKKDPLLYQQLVAATNKAESFLSASSFEAFDRLTFITQFANPLSTLLNKTRSKLGYNLSTGLRPLNNTNTIFETNAFNVDFFSPTDRYRMTADRIALGKKLFYDSILSGNGKRSCASCHQPAKAFTDGRVKALSLDEKHALLRNTPTLWNAVFQTKQFYDSRTSVLENQLSEVVHNTEEMKGSLKESMPALQNNNSYATLFQKAYPDEKEFISEYNIANAISSYVRSLIAMNSRFDQYMRGNKTALSVVEKKGFNLFMGKAKCGTCHFMPLFNGMVPPEFTEAESEVLGVPQTNDTVHPVLDPDLGKFNFTRSVVHKHAFKTPTLRNIDLTAPYMHNGVFATLEEVMEFYNRGGGNGLHIAPANQTLPADKLQLSRQEIAAIISFMKTLTDTSGIKRMLY</sequence>
<dbReference type="InterPro" id="IPR004852">
    <property type="entry name" value="Di-haem_cyt_c_peroxidsae"/>
</dbReference>
<organism evidence="10 11">
    <name type="scientific">Lacibacter luteus</name>
    <dbReference type="NCBI Taxonomy" id="2508719"/>
    <lineage>
        <taxon>Bacteria</taxon>
        <taxon>Pseudomonadati</taxon>
        <taxon>Bacteroidota</taxon>
        <taxon>Chitinophagia</taxon>
        <taxon>Chitinophagales</taxon>
        <taxon>Chitinophagaceae</taxon>
        <taxon>Lacibacter</taxon>
    </lineage>
</organism>
<keyword evidence="5" id="KW-0560">Oxidoreductase</keyword>
<dbReference type="EMBL" id="SDHW01000008">
    <property type="protein sequence ID" value="RXK57735.1"/>
    <property type="molecule type" value="Genomic_DNA"/>
</dbReference>
<dbReference type="Pfam" id="PF03150">
    <property type="entry name" value="CCP_MauG"/>
    <property type="match status" value="1"/>
</dbReference>
<evidence type="ECO:0000313" key="11">
    <source>
        <dbReference type="Proteomes" id="UP000290204"/>
    </source>
</evidence>
<dbReference type="GO" id="GO:0009055">
    <property type="term" value="F:electron transfer activity"/>
    <property type="evidence" value="ECO:0007669"/>
    <property type="project" value="InterPro"/>
</dbReference>
<dbReference type="SUPFAM" id="SSF46626">
    <property type="entry name" value="Cytochrome c"/>
    <property type="match status" value="2"/>
</dbReference>
<proteinExistence type="predicted"/>
<dbReference type="Gene3D" id="1.20.1420.20">
    <property type="entry name" value="M75 peptidase, HXXE motif"/>
    <property type="match status" value="1"/>
</dbReference>
<dbReference type="Proteomes" id="UP000290204">
    <property type="component" value="Unassembled WGS sequence"/>
</dbReference>
<dbReference type="InterPro" id="IPR051395">
    <property type="entry name" value="Cytochrome_c_Peroxidase/MauG"/>
</dbReference>
<dbReference type="InterPro" id="IPR009056">
    <property type="entry name" value="Cyt_c-like_dom"/>
</dbReference>
<evidence type="ECO:0000256" key="3">
    <source>
        <dbReference type="ARBA" id="ARBA00022723"/>
    </source>
</evidence>
<evidence type="ECO:0000256" key="1">
    <source>
        <dbReference type="ARBA" id="ARBA00004196"/>
    </source>
</evidence>
<keyword evidence="3 7" id="KW-0479">Metal-binding</keyword>
<gene>
    <name evidence="10" type="ORF">ESA94_19625</name>
</gene>
<dbReference type="PROSITE" id="PS51007">
    <property type="entry name" value="CYTC"/>
    <property type="match status" value="2"/>
</dbReference>
<dbReference type="PANTHER" id="PTHR30600">
    <property type="entry name" value="CYTOCHROME C PEROXIDASE-RELATED"/>
    <property type="match status" value="1"/>
</dbReference>
<comment type="subcellular location">
    <subcellularLocation>
        <location evidence="1">Cell envelope</location>
    </subcellularLocation>
</comment>
<keyword evidence="8" id="KW-1133">Transmembrane helix</keyword>
<dbReference type="GO" id="GO:0004130">
    <property type="term" value="F:cytochrome-c peroxidase activity"/>
    <property type="evidence" value="ECO:0007669"/>
    <property type="project" value="TreeGrafter"/>
</dbReference>
<dbReference type="OrthoDB" id="9805202at2"/>
<evidence type="ECO:0000256" key="6">
    <source>
        <dbReference type="ARBA" id="ARBA00023004"/>
    </source>
</evidence>
<dbReference type="Gene3D" id="1.10.760.10">
    <property type="entry name" value="Cytochrome c-like domain"/>
    <property type="match status" value="2"/>
</dbReference>
<dbReference type="RefSeq" id="WP_129132659.1">
    <property type="nucleotide sequence ID" value="NZ_SDHW01000008.1"/>
</dbReference>
<dbReference type="InterPro" id="IPR036909">
    <property type="entry name" value="Cyt_c-like_dom_sf"/>
</dbReference>
<dbReference type="GO" id="GO:0046872">
    <property type="term" value="F:metal ion binding"/>
    <property type="evidence" value="ECO:0007669"/>
    <property type="project" value="UniProtKB-KW"/>
</dbReference>
<reference evidence="10 11" key="1">
    <citation type="submission" date="2019-01" db="EMBL/GenBank/DDBJ databases">
        <title>Lacibacter sp. strain TTM-7.</title>
        <authorList>
            <person name="Chen W.-M."/>
        </authorList>
    </citation>
    <scope>NUCLEOTIDE SEQUENCE [LARGE SCALE GENOMIC DNA]</scope>
    <source>
        <strain evidence="10 11">TTM-7</strain>
    </source>
</reference>
<name>A0A4Q1CDK6_9BACT</name>
<keyword evidence="8" id="KW-0472">Membrane</keyword>
<keyword evidence="11" id="KW-1185">Reference proteome</keyword>
<dbReference type="GO" id="GO:0030313">
    <property type="term" value="C:cell envelope"/>
    <property type="evidence" value="ECO:0007669"/>
    <property type="project" value="UniProtKB-SubCell"/>
</dbReference>
<dbReference type="InterPro" id="IPR038352">
    <property type="entry name" value="Imelysin_sf"/>
</dbReference>
<dbReference type="AlphaFoldDB" id="A0A4Q1CDK6"/>
<evidence type="ECO:0000313" key="10">
    <source>
        <dbReference type="EMBL" id="RXK57735.1"/>
    </source>
</evidence>
<evidence type="ECO:0000256" key="2">
    <source>
        <dbReference type="ARBA" id="ARBA00022617"/>
    </source>
</evidence>
<dbReference type="GO" id="GO:0020037">
    <property type="term" value="F:heme binding"/>
    <property type="evidence" value="ECO:0007669"/>
    <property type="project" value="InterPro"/>
</dbReference>
<evidence type="ECO:0000256" key="5">
    <source>
        <dbReference type="ARBA" id="ARBA00023002"/>
    </source>
</evidence>
<evidence type="ECO:0000256" key="8">
    <source>
        <dbReference type="SAM" id="Phobius"/>
    </source>
</evidence>
<evidence type="ECO:0000259" key="9">
    <source>
        <dbReference type="PROSITE" id="PS51007"/>
    </source>
</evidence>
<protein>
    <submittedName>
        <fullName evidence="10">C-type cytochrome</fullName>
    </submittedName>
</protein>
<keyword evidence="4" id="KW-0732">Signal</keyword>
<keyword evidence="2 7" id="KW-0349">Heme</keyword>
<feature type="domain" description="Cytochrome c" evidence="9">
    <location>
        <begin position="469"/>
        <end position="611"/>
    </location>
</feature>
<accession>A0A4Q1CDK6</accession>